<evidence type="ECO:0000259" key="4">
    <source>
        <dbReference type="SMART" id="SM01043"/>
    </source>
</evidence>
<dbReference type="SUPFAM" id="SSF52540">
    <property type="entry name" value="P-loop containing nucleoside triphosphate hydrolases"/>
    <property type="match status" value="1"/>
</dbReference>
<evidence type="ECO:0000313" key="5">
    <source>
        <dbReference type="EMBL" id="WTW67084.1"/>
    </source>
</evidence>
<dbReference type="InterPro" id="IPR036388">
    <property type="entry name" value="WH-like_DNA-bd_sf"/>
</dbReference>
<protein>
    <submittedName>
        <fullName evidence="5">AAA family ATPase</fullName>
    </submittedName>
</protein>
<evidence type="ECO:0000256" key="2">
    <source>
        <dbReference type="ARBA" id="ARBA00022840"/>
    </source>
</evidence>
<dbReference type="GO" id="GO:0005737">
    <property type="term" value="C:cytoplasm"/>
    <property type="evidence" value="ECO:0007669"/>
    <property type="project" value="TreeGrafter"/>
</dbReference>
<dbReference type="GO" id="GO:0006355">
    <property type="term" value="P:regulation of DNA-templated transcription"/>
    <property type="evidence" value="ECO:0007669"/>
    <property type="project" value="InterPro"/>
</dbReference>
<dbReference type="InterPro" id="IPR005158">
    <property type="entry name" value="BTAD"/>
</dbReference>
<dbReference type="GO" id="GO:0004016">
    <property type="term" value="F:adenylate cyclase activity"/>
    <property type="evidence" value="ECO:0007669"/>
    <property type="project" value="TreeGrafter"/>
</dbReference>
<dbReference type="SUPFAM" id="SSF48452">
    <property type="entry name" value="TPR-like"/>
    <property type="match status" value="2"/>
</dbReference>
<gene>
    <name evidence="5" type="ORF">OG398_01755</name>
</gene>
<dbReference type="GO" id="GO:0003677">
    <property type="term" value="F:DNA binding"/>
    <property type="evidence" value="ECO:0007669"/>
    <property type="project" value="InterPro"/>
</dbReference>
<name>A0AAU2VHR6_9ACTN</name>
<keyword evidence="1" id="KW-0547">Nucleotide-binding</keyword>
<dbReference type="SUPFAM" id="SSF46894">
    <property type="entry name" value="C-terminal effector domain of the bipartite response regulators"/>
    <property type="match status" value="1"/>
</dbReference>
<dbReference type="Pfam" id="PF03704">
    <property type="entry name" value="BTAD"/>
    <property type="match status" value="1"/>
</dbReference>
<dbReference type="PANTHER" id="PTHR16305:SF35">
    <property type="entry name" value="TRANSCRIPTIONAL ACTIVATOR DOMAIN"/>
    <property type="match status" value="1"/>
</dbReference>
<dbReference type="Gene3D" id="1.25.40.10">
    <property type="entry name" value="Tetratricopeptide repeat domain"/>
    <property type="match status" value="2"/>
</dbReference>
<feature type="domain" description="Bacterial transcriptional activator" evidence="4">
    <location>
        <begin position="120"/>
        <end position="258"/>
    </location>
</feature>
<dbReference type="AlphaFoldDB" id="A0AAU2VHR6"/>
<dbReference type="InterPro" id="IPR016032">
    <property type="entry name" value="Sig_transdc_resp-reg_C-effctor"/>
</dbReference>
<proteinExistence type="predicted"/>
<dbReference type="InterPro" id="IPR011990">
    <property type="entry name" value="TPR-like_helical_dom_sf"/>
</dbReference>
<dbReference type="EMBL" id="CP108313">
    <property type="protein sequence ID" value="WTW67084.1"/>
    <property type="molecule type" value="Genomic_DNA"/>
</dbReference>
<dbReference type="InterPro" id="IPR027417">
    <property type="entry name" value="P-loop_NTPase"/>
</dbReference>
<evidence type="ECO:0000256" key="3">
    <source>
        <dbReference type="ARBA" id="ARBA00023012"/>
    </source>
</evidence>
<dbReference type="Gene3D" id="1.10.10.10">
    <property type="entry name" value="Winged helix-like DNA-binding domain superfamily/Winged helix DNA-binding domain"/>
    <property type="match status" value="1"/>
</dbReference>
<dbReference type="PANTHER" id="PTHR16305">
    <property type="entry name" value="TESTICULAR SOLUBLE ADENYLYL CYCLASE"/>
    <property type="match status" value="1"/>
</dbReference>
<dbReference type="InterPro" id="IPR041664">
    <property type="entry name" value="AAA_16"/>
</dbReference>
<dbReference type="SMART" id="SM01043">
    <property type="entry name" value="BTAD"/>
    <property type="match status" value="1"/>
</dbReference>
<keyword evidence="2" id="KW-0067">ATP-binding</keyword>
<dbReference type="GO" id="GO:0000160">
    <property type="term" value="P:phosphorelay signal transduction system"/>
    <property type="evidence" value="ECO:0007669"/>
    <property type="project" value="UniProtKB-KW"/>
</dbReference>
<dbReference type="GO" id="GO:0005524">
    <property type="term" value="F:ATP binding"/>
    <property type="evidence" value="ECO:0007669"/>
    <property type="project" value="UniProtKB-KW"/>
</dbReference>
<keyword evidence="3" id="KW-0902">Two-component regulatory system</keyword>
<organism evidence="5">
    <name type="scientific">Streptomyces sp. NBC_00008</name>
    <dbReference type="NCBI Taxonomy" id="2903610"/>
    <lineage>
        <taxon>Bacteria</taxon>
        <taxon>Bacillati</taxon>
        <taxon>Actinomycetota</taxon>
        <taxon>Actinomycetes</taxon>
        <taxon>Kitasatosporales</taxon>
        <taxon>Streptomycetaceae</taxon>
        <taxon>Streptomyces</taxon>
    </lineage>
</organism>
<dbReference type="Pfam" id="PF13191">
    <property type="entry name" value="AAA_16"/>
    <property type="match status" value="1"/>
</dbReference>
<accession>A0AAU2VHR6</accession>
<evidence type="ECO:0000256" key="1">
    <source>
        <dbReference type="ARBA" id="ARBA00022741"/>
    </source>
</evidence>
<sequence>MNARRTTGTDPVAPHLNLHLFGGFRVTRESGATPAERWPRLTAQALVKLLAVVPEHRLHREQVIDICWPGAEPHAAQGSLRVALHSARRILEPELASRATSSYLVAEGALLFLNPATVWIDADQAERDARDALASGGVPELTRALEWFSGELLPEDRYADWAEGRRSQLAELKERVLLGLASAHLEAGAVPEAAAAAERVLESSPAEELAHRILIDVYTRQGLRRRAVRQYHVCRATLDAELGVRPGAETDRLHRVALAAELPLVPSAPSLPAVLRVPVATPLRGREDVLERLLAAEGPAVVRLLTGEAGVGKTRLVGEVARRAAASGTAVLWGGGHDAEGHTPYGAFAEALDGWLAERDPDQRAGVGAEYPELAAFLPALGRVRADEERSPEEERDRLFRATAGLLGELSSVQPVLIVLDDLHAADEGSFQLLSHLARRAAQTGGPRFLVTCREEEIPDGDPRGTGLTSLLRQGLATREEVGRLSQEACLAVVRDTVLLPAAPHLAPAPGDPAGDVAEDERLNRVWELSLGNPLFAVELAHGLAEDVPGVPAPDGIRQLVAERLGRLDHDTRRIVEALSVAGPETALSELLDVAAHGLHPPVSGGAATDALEHAIGASLVEEREIVLAGQHEAGLIFRHPLVRLTCYEELSAVRRRQLHGAFAQAVLRRRPDAVDTLAAHFAHADDPRAAEYLRRAAARAAALFANDTADRYYRDLVARLDVDAARARLAHSQVLCRMGNFGEAAEVLRLALDEFARRGDHEDVVLTAAWLADALARAGGPDSGRQVLGEHPVTEDTAAEPAAGHFLALSMICKIQGRYEEGYLAAQQALAVALRVSGKQGQGLVARSYALQASNLGLNGRLDEARTAAGRALAPAEQYGDPTLLGSVLSTLRENRRRGGRLREAVAMGERALDLAEQSGDPIAAAFERANLAELFLLLEEFTAARTLAEAAVASAEPDDAWCLPYTLATLALVRIRTGEPSEAAALLDRAERSAVGMVDRQAGHEVRTARAELALRAGLPGDALRAVDGFAEEAPVLAAWGQLRAGHAASARRIAHAEVERAARTGERIAEADARIALAVALFRLAQHAAAREALDRAEELVRTLPYPAGIRHAADARRLMDEAA</sequence>
<reference evidence="5" key="1">
    <citation type="submission" date="2022-10" db="EMBL/GenBank/DDBJ databases">
        <title>The complete genomes of actinobacterial strains from the NBC collection.</title>
        <authorList>
            <person name="Joergensen T.S."/>
            <person name="Alvarez Arevalo M."/>
            <person name="Sterndorff E.B."/>
            <person name="Faurdal D."/>
            <person name="Vuksanovic O."/>
            <person name="Mourched A.-S."/>
            <person name="Charusanti P."/>
            <person name="Shaw S."/>
            <person name="Blin K."/>
            <person name="Weber T."/>
        </authorList>
    </citation>
    <scope>NUCLEOTIDE SEQUENCE</scope>
    <source>
        <strain evidence="5">NBC_00008</strain>
    </source>
</reference>
<dbReference type="Gene3D" id="3.40.50.300">
    <property type="entry name" value="P-loop containing nucleotide triphosphate hydrolases"/>
    <property type="match status" value="1"/>
</dbReference>